<dbReference type="Gene3D" id="3.30.460.10">
    <property type="entry name" value="Beta Polymerase, domain 2"/>
    <property type="match status" value="1"/>
</dbReference>
<dbReference type="GO" id="GO:0042594">
    <property type="term" value="P:response to starvation"/>
    <property type="evidence" value="ECO:0007669"/>
    <property type="project" value="TreeGrafter"/>
</dbReference>
<dbReference type="PANTHER" id="PTHR21262">
    <property type="entry name" value="GUANOSINE-3',5'-BIS DIPHOSPHATE 3'-PYROPHOSPHOHYDROLASE"/>
    <property type="match status" value="1"/>
</dbReference>
<dbReference type="Pfam" id="PF13291">
    <property type="entry name" value="ACT_4"/>
    <property type="match status" value="1"/>
</dbReference>
<dbReference type="EMBL" id="FUYA01000005">
    <property type="protein sequence ID" value="SKA73293.1"/>
    <property type="molecule type" value="Genomic_DNA"/>
</dbReference>
<dbReference type="FunFam" id="3.30.460.10:FF:000001">
    <property type="entry name" value="GTP pyrophosphokinase RelA"/>
    <property type="match status" value="1"/>
</dbReference>
<dbReference type="Gene3D" id="1.10.3210.10">
    <property type="entry name" value="Hypothetical protein af1432"/>
    <property type="match status" value="1"/>
</dbReference>
<feature type="domain" description="TGS" evidence="5">
    <location>
        <begin position="387"/>
        <end position="448"/>
    </location>
</feature>
<keyword evidence="6" id="KW-0808">Transferase</keyword>
<evidence type="ECO:0000313" key="7">
    <source>
        <dbReference type="Proteomes" id="UP000189733"/>
    </source>
</evidence>
<name>A0A1T4W7N8_9BACT</name>
<evidence type="ECO:0000259" key="5">
    <source>
        <dbReference type="PROSITE" id="PS51880"/>
    </source>
</evidence>
<dbReference type="GO" id="GO:0015949">
    <property type="term" value="P:nucleobase-containing small molecule interconversion"/>
    <property type="evidence" value="ECO:0007669"/>
    <property type="project" value="UniProtKB-ARBA"/>
</dbReference>
<dbReference type="PROSITE" id="PS51671">
    <property type="entry name" value="ACT"/>
    <property type="match status" value="1"/>
</dbReference>
<dbReference type="FunFam" id="3.10.20.30:FF:000002">
    <property type="entry name" value="GTP pyrophosphokinase (RelA/SpoT)"/>
    <property type="match status" value="1"/>
</dbReference>
<dbReference type="SMART" id="SM00954">
    <property type="entry name" value="RelA_SpoT"/>
    <property type="match status" value="1"/>
</dbReference>
<dbReference type="Proteomes" id="UP000189733">
    <property type="component" value="Unassembled WGS sequence"/>
</dbReference>
<dbReference type="SUPFAM" id="SSF109604">
    <property type="entry name" value="HD-domain/PDEase-like"/>
    <property type="match status" value="1"/>
</dbReference>
<dbReference type="Gene3D" id="3.10.20.30">
    <property type="match status" value="1"/>
</dbReference>
<dbReference type="InterPro" id="IPR045865">
    <property type="entry name" value="ACT-like_dom_sf"/>
</dbReference>
<dbReference type="PROSITE" id="PS51880">
    <property type="entry name" value="TGS"/>
    <property type="match status" value="1"/>
</dbReference>
<dbReference type="InterPro" id="IPR003607">
    <property type="entry name" value="HD/PDEase_dom"/>
</dbReference>
<dbReference type="GO" id="GO:0016301">
    <property type="term" value="F:kinase activity"/>
    <property type="evidence" value="ECO:0007669"/>
    <property type="project" value="UniProtKB-KW"/>
</dbReference>
<dbReference type="FunFam" id="1.10.3210.10:FF:000001">
    <property type="entry name" value="GTP pyrophosphokinase RelA"/>
    <property type="match status" value="1"/>
</dbReference>
<dbReference type="SUPFAM" id="SSF81301">
    <property type="entry name" value="Nucleotidyltransferase"/>
    <property type="match status" value="1"/>
</dbReference>
<dbReference type="CDD" id="cd00077">
    <property type="entry name" value="HDc"/>
    <property type="match status" value="1"/>
</dbReference>
<dbReference type="GO" id="GO:0005886">
    <property type="term" value="C:plasma membrane"/>
    <property type="evidence" value="ECO:0007669"/>
    <property type="project" value="TreeGrafter"/>
</dbReference>
<accession>A0A1T4W7N8</accession>
<dbReference type="InterPro" id="IPR006674">
    <property type="entry name" value="HD_domain"/>
</dbReference>
<gene>
    <name evidence="6" type="ORF">SAMN02745702_01836</name>
</gene>
<dbReference type="OrthoDB" id="9805041at2"/>
<dbReference type="InterPro" id="IPR004095">
    <property type="entry name" value="TGS"/>
</dbReference>
<dbReference type="GO" id="GO:0008728">
    <property type="term" value="F:GTP diphosphokinase activity"/>
    <property type="evidence" value="ECO:0007669"/>
    <property type="project" value="TreeGrafter"/>
</dbReference>
<feature type="region of interest" description="Disordered" evidence="2">
    <location>
        <begin position="559"/>
        <end position="578"/>
    </location>
</feature>
<evidence type="ECO:0000259" key="4">
    <source>
        <dbReference type="PROSITE" id="PS51831"/>
    </source>
</evidence>
<dbReference type="InterPro" id="IPR002912">
    <property type="entry name" value="ACT_dom"/>
</dbReference>
<keyword evidence="7" id="KW-1185">Reference proteome</keyword>
<dbReference type="InterPro" id="IPR007685">
    <property type="entry name" value="RelA_SpoT"/>
</dbReference>
<dbReference type="InterPro" id="IPR012675">
    <property type="entry name" value="Beta-grasp_dom_sf"/>
</dbReference>
<dbReference type="SUPFAM" id="SSF81271">
    <property type="entry name" value="TGS-like"/>
    <property type="match status" value="1"/>
</dbReference>
<dbReference type="Pfam" id="PF13328">
    <property type="entry name" value="HD_4"/>
    <property type="match status" value="1"/>
</dbReference>
<evidence type="ECO:0000256" key="2">
    <source>
        <dbReference type="SAM" id="MobiDB-lite"/>
    </source>
</evidence>
<dbReference type="CDD" id="cd05399">
    <property type="entry name" value="NT_Rel-Spo_like"/>
    <property type="match status" value="1"/>
</dbReference>
<evidence type="ECO:0000256" key="1">
    <source>
        <dbReference type="RuleBase" id="RU003847"/>
    </source>
</evidence>
<dbReference type="Pfam" id="PF02824">
    <property type="entry name" value="TGS"/>
    <property type="match status" value="1"/>
</dbReference>
<dbReference type="GO" id="GO:0008893">
    <property type="term" value="F:guanosine-3',5'-bis(diphosphate) 3'-diphosphatase activity"/>
    <property type="evidence" value="ECO:0007669"/>
    <property type="project" value="TreeGrafter"/>
</dbReference>
<dbReference type="RefSeq" id="WP_078685117.1">
    <property type="nucleotide sequence ID" value="NZ_FUYA01000005.1"/>
</dbReference>
<dbReference type="PANTHER" id="PTHR21262:SF36">
    <property type="entry name" value="BIFUNCTIONAL (P)PPGPP SYNTHASE_HYDROLASE SPOT"/>
    <property type="match status" value="1"/>
</dbReference>
<dbReference type="Gene3D" id="3.30.70.260">
    <property type="match status" value="1"/>
</dbReference>
<dbReference type="InterPro" id="IPR045600">
    <property type="entry name" value="RelA/SpoT_AH_RIS"/>
</dbReference>
<dbReference type="CDD" id="cd04876">
    <property type="entry name" value="ACT_RelA-SpoT"/>
    <property type="match status" value="1"/>
</dbReference>
<dbReference type="NCBIfam" id="TIGR00691">
    <property type="entry name" value="spoT_relA"/>
    <property type="match status" value="1"/>
</dbReference>
<comment type="function">
    <text evidence="1">In eubacteria ppGpp (guanosine 3'-diphosphate 5'-diphosphate) is a mediator of the stringent response that coordinates a variety of cellular activities in response to changes in nutritional abundance.</text>
</comment>
<dbReference type="InterPro" id="IPR004811">
    <property type="entry name" value="RelA/Spo_fam"/>
</dbReference>
<reference evidence="6 7" key="1">
    <citation type="submission" date="2017-02" db="EMBL/GenBank/DDBJ databases">
        <authorList>
            <person name="Peterson S.W."/>
        </authorList>
    </citation>
    <scope>NUCLEOTIDE SEQUENCE [LARGE SCALE GENOMIC DNA]</scope>
    <source>
        <strain evidence="6 7">DSM 18034</strain>
    </source>
</reference>
<feature type="domain" description="HD" evidence="4">
    <location>
        <begin position="45"/>
        <end position="146"/>
    </location>
</feature>
<comment type="similarity">
    <text evidence="1">Belongs to the relA/spoT family.</text>
</comment>
<evidence type="ECO:0000259" key="3">
    <source>
        <dbReference type="PROSITE" id="PS51671"/>
    </source>
</evidence>
<dbReference type="InterPro" id="IPR033655">
    <property type="entry name" value="TGS_RelA/SpoT"/>
</dbReference>
<protein>
    <submittedName>
        <fullName evidence="6">GTP pyrophosphokinase</fullName>
    </submittedName>
</protein>
<feature type="domain" description="ACT" evidence="3">
    <location>
        <begin position="648"/>
        <end position="722"/>
    </location>
</feature>
<dbReference type="GO" id="GO:0015969">
    <property type="term" value="P:guanosine tetraphosphate metabolic process"/>
    <property type="evidence" value="ECO:0007669"/>
    <property type="project" value="InterPro"/>
</dbReference>
<dbReference type="InterPro" id="IPR012676">
    <property type="entry name" value="TGS-like"/>
</dbReference>
<dbReference type="InterPro" id="IPR043519">
    <property type="entry name" value="NT_sf"/>
</dbReference>
<dbReference type="SUPFAM" id="SSF55021">
    <property type="entry name" value="ACT-like"/>
    <property type="match status" value="1"/>
</dbReference>
<dbReference type="SMART" id="SM00471">
    <property type="entry name" value="HDc"/>
    <property type="match status" value="1"/>
</dbReference>
<keyword evidence="6" id="KW-0418">Kinase</keyword>
<dbReference type="AlphaFoldDB" id="A0A1T4W7N8"/>
<dbReference type="CDD" id="cd01668">
    <property type="entry name" value="TGS_RSH"/>
    <property type="match status" value="1"/>
</dbReference>
<dbReference type="Pfam" id="PF04607">
    <property type="entry name" value="RelA_SpoT"/>
    <property type="match status" value="1"/>
</dbReference>
<dbReference type="STRING" id="1121442.SAMN02745702_01836"/>
<organism evidence="6 7">
    <name type="scientific">Desulfobaculum bizertense DSM 18034</name>
    <dbReference type="NCBI Taxonomy" id="1121442"/>
    <lineage>
        <taxon>Bacteria</taxon>
        <taxon>Pseudomonadati</taxon>
        <taxon>Thermodesulfobacteriota</taxon>
        <taxon>Desulfovibrionia</taxon>
        <taxon>Desulfovibrionales</taxon>
        <taxon>Desulfovibrionaceae</taxon>
        <taxon>Desulfobaculum</taxon>
    </lineage>
</organism>
<dbReference type="PROSITE" id="PS51831">
    <property type="entry name" value="HD"/>
    <property type="match status" value="1"/>
</dbReference>
<evidence type="ECO:0000313" key="6">
    <source>
        <dbReference type="EMBL" id="SKA73293.1"/>
    </source>
</evidence>
<dbReference type="Pfam" id="PF19296">
    <property type="entry name" value="RelA_AH_RIS"/>
    <property type="match status" value="1"/>
</dbReference>
<sequence>MIRIHEILEKTKGFLPEKDQALIQKAYVYSATAHAGQTRRSGEPYLSHPLEVANTLADMRLDGATIAAGLLHDTVEDTKASIEDIDSLFGEEVADIVDGVTKISRMQMSFDSKEAAQAENIRKMVMAMSEDIRVLMVKLCDRLHNMRTMQFMLPHKQRSISRETLDIYAPLANRLGLHRIKVELEDLSLQYLKPDVYTQLSKGLHERSQEGQAYIDRVIALIYKKLTSNSISGRVTGRIKHIYSTYHKMQQQGLTLDKVHDIIAFRVIVQSIKDCYAVLGLAHADWKPVPGRFKDYISMPKANMYQSLHTTVIGPEGERIEIQIRTEEMHRIAEYGVASHWSYKEGNKAQSKDMERFSWLREIMDWQKEESDPKEFMKSLRFDLFKDEVYVFTPRGDVKELPDGATPVDFAYLIHSEVGDHCAGARVNGRLVPLARKLRNGDTVEVISDSNRRPSRDWLKFVKTAKARTRIKHFIRTEERARSIALAREMLEKEGRKMGLNVAKLIKSGDLESVAAEFSFKTVDELFSAVGYSRLTPRQVLNRLMPAPTATVAETDLLPDERSAQPQQQQEQQERGTDNIKISGVDDVLIRFAKCCNPVPGDPIIGYISRGKGVTVHTVDCPNTSNMEPERLLNISWENEQDRLYSAKIRILCKDEPGMLSRIASKLSAQEVNIDSGNFRSNVDGNSELVFIIGVRDSKHLYKTLDVISAIPHVIEAVRVTTRAPS</sequence>
<proteinExistence type="inferred from homology"/>